<dbReference type="EMBL" id="BAABAS010000005">
    <property type="protein sequence ID" value="GAA4228944.1"/>
    <property type="molecule type" value="Genomic_DNA"/>
</dbReference>
<evidence type="ECO:0000313" key="1">
    <source>
        <dbReference type="EMBL" id="GAA4228944.1"/>
    </source>
</evidence>
<dbReference type="GO" id="GO:0008168">
    <property type="term" value="F:methyltransferase activity"/>
    <property type="evidence" value="ECO:0007669"/>
    <property type="project" value="UniProtKB-KW"/>
</dbReference>
<accession>A0ABP8BXI1</accession>
<comment type="caution">
    <text evidence="1">The sequence shown here is derived from an EMBL/GenBank/DDBJ whole genome shotgun (WGS) entry which is preliminary data.</text>
</comment>
<dbReference type="InterPro" id="IPR029063">
    <property type="entry name" value="SAM-dependent_MTases_sf"/>
</dbReference>
<dbReference type="GO" id="GO:0032259">
    <property type="term" value="P:methylation"/>
    <property type="evidence" value="ECO:0007669"/>
    <property type="project" value="UniProtKB-KW"/>
</dbReference>
<keyword evidence="2" id="KW-1185">Reference proteome</keyword>
<evidence type="ECO:0000313" key="2">
    <source>
        <dbReference type="Proteomes" id="UP001501710"/>
    </source>
</evidence>
<reference evidence="2" key="1">
    <citation type="journal article" date="2019" name="Int. J. Syst. Evol. Microbiol.">
        <title>The Global Catalogue of Microorganisms (GCM) 10K type strain sequencing project: providing services to taxonomists for standard genome sequencing and annotation.</title>
        <authorList>
            <consortium name="The Broad Institute Genomics Platform"/>
            <consortium name="The Broad Institute Genome Sequencing Center for Infectious Disease"/>
            <person name="Wu L."/>
            <person name="Ma J."/>
        </authorList>
    </citation>
    <scope>NUCLEOTIDE SEQUENCE [LARGE SCALE GENOMIC DNA]</scope>
    <source>
        <strain evidence="2">JCM 17440</strain>
    </source>
</reference>
<keyword evidence="1" id="KW-0808">Transferase</keyword>
<name>A0ABP8BXI1_9ACTN</name>
<keyword evidence="1" id="KW-0489">Methyltransferase</keyword>
<dbReference type="Pfam" id="PF13489">
    <property type="entry name" value="Methyltransf_23"/>
    <property type="match status" value="1"/>
</dbReference>
<dbReference type="SUPFAM" id="SSF53335">
    <property type="entry name" value="S-adenosyl-L-methionine-dependent methyltransferases"/>
    <property type="match status" value="1"/>
</dbReference>
<proteinExistence type="predicted"/>
<sequence length="216" mass="23473">MTHLDDATLEQSPVVANRAMNRERTLASYQRELGIDIPTQVGPGSWLDLCCGSARALFEAAPTLPTTAKIVGVDLVDFFTPAPHPPSLRLVTASITAWQPDTPSDLITCVHGLHYIGDKLAALTRAASWLTKDGLLIANFDPQSVRLPDGTPHGRRLITALRQAGFTYDPRRHLISLRGHQIIELPYHYQGADDAAGPNYTGQPAVNSFYTPTPGL</sequence>
<gene>
    <name evidence="1" type="ORF">GCM10022254_20260</name>
</gene>
<dbReference type="Proteomes" id="UP001501710">
    <property type="component" value="Unassembled WGS sequence"/>
</dbReference>
<organism evidence="1 2">
    <name type="scientific">Actinomadura meridiana</name>
    <dbReference type="NCBI Taxonomy" id="559626"/>
    <lineage>
        <taxon>Bacteria</taxon>
        <taxon>Bacillati</taxon>
        <taxon>Actinomycetota</taxon>
        <taxon>Actinomycetes</taxon>
        <taxon>Streptosporangiales</taxon>
        <taxon>Thermomonosporaceae</taxon>
        <taxon>Actinomadura</taxon>
    </lineage>
</organism>
<dbReference type="CDD" id="cd02440">
    <property type="entry name" value="AdoMet_MTases"/>
    <property type="match status" value="1"/>
</dbReference>
<protein>
    <submittedName>
        <fullName evidence="1">Class I SAM-dependent methyltransferase</fullName>
    </submittedName>
</protein>
<dbReference type="RefSeq" id="WP_344893445.1">
    <property type="nucleotide sequence ID" value="NZ_BAABAS010000005.1"/>
</dbReference>
<dbReference type="Gene3D" id="3.40.50.150">
    <property type="entry name" value="Vaccinia Virus protein VP39"/>
    <property type="match status" value="1"/>
</dbReference>